<dbReference type="SUPFAM" id="SSF55190">
    <property type="entry name" value="Arginyl-tRNA synthetase (ArgRS), N-terminal 'additional' domain"/>
    <property type="match status" value="1"/>
</dbReference>
<sequence length="201" mass="22039">MKNFIRELLGRALDSAKKNGDLELSVMPQIIIEKPKEEKFGDFSTSLAMGLAKSERKKPYDIAEILSGHLQSSEDEIASIKIAGPGFLNLSMKPSFFLKRLLKVAEQADKYGSSNAGQGKKVLLEFVSANPTGPLHVGHGRGAAVGDMLGRLLDKAGYNVSTEYYINDVGNQMNTLGRSTWSRYLELQGKGSEFPSDYYQG</sequence>
<dbReference type="AlphaFoldDB" id="A0A382JJS4"/>
<dbReference type="InterPro" id="IPR001412">
    <property type="entry name" value="aa-tRNA-synth_I_CS"/>
</dbReference>
<evidence type="ECO:0000259" key="5">
    <source>
        <dbReference type="SMART" id="SM01016"/>
    </source>
</evidence>
<feature type="domain" description="Arginyl tRNA synthetase N-terminal" evidence="5">
    <location>
        <begin position="3"/>
        <end position="92"/>
    </location>
</feature>
<dbReference type="GO" id="GO:0006420">
    <property type="term" value="P:arginyl-tRNA aminoacylation"/>
    <property type="evidence" value="ECO:0007669"/>
    <property type="project" value="InterPro"/>
</dbReference>
<dbReference type="PRINTS" id="PR01038">
    <property type="entry name" value="TRNASYNTHARG"/>
</dbReference>
<accession>A0A382JJS4</accession>
<protein>
    <recommendedName>
        <fullName evidence="5">Arginyl tRNA synthetase N-terminal domain-containing protein</fullName>
    </recommendedName>
</protein>
<dbReference type="GO" id="GO:0005737">
    <property type="term" value="C:cytoplasm"/>
    <property type="evidence" value="ECO:0007669"/>
    <property type="project" value="InterPro"/>
</dbReference>
<gene>
    <name evidence="6" type="ORF">METZ01_LOCUS264842</name>
</gene>
<dbReference type="InterPro" id="IPR036695">
    <property type="entry name" value="Arg-tRNA-synth_N_sf"/>
</dbReference>
<evidence type="ECO:0000313" key="6">
    <source>
        <dbReference type="EMBL" id="SVC11988.1"/>
    </source>
</evidence>
<dbReference type="EMBL" id="UINC01074615">
    <property type="protein sequence ID" value="SVC11988.1"/>
    <property type="molecule type" value="Genomic_DNA"/>
</dbReference>
<proteinExistence type="predicted"/>
<dbReference type="Pfam" id="PF00750">
    <property type="entry name" value="tRNA-synt_1d"/>
    <property type="match status" value="1"/>
</dbReference>
<dbReference type="InterPro" id="IPR005148">
    <property type="entry name" value="Arg-tRNA-synth_N"/>
</dbReference>
<evidence type="ECO:0000256" key="3">
    <source>
        <dbReference type="ARBA" id="ARBA00022840"/>
    </source>
</evidence>
<dbReference type="PANTHER" id="PTHR11956:SF5">
    <property type="entry name" value="ARGININE--TRNA LIGASE, CYTOPLASMIC"/>
    <property type="match status" value="1"/>
</dbReference>
<dbReference type="PANTHER" id="PTHR11956">
    <property type="entry name" value="ARGINYL-TRNA SYNTHETASE"/>
    <property type="match status" value="1"/>
</dbReference>
<dbReference type="GO" id="GO:0004814">
    <property type="term" value="F:arginine-tRNA ligase activity"/>
    <property type="evidence" value="ECO:0007669"/>
    <property type="project" value="InterPro"/>
</dbReference>
<evidence type="ECO:0000256" key="4">
    <source>
        <dbReference type="ARBA" id="ARBA00023146"/>
    </source>
</evidence>
<name>A0A382JJS4_9ZZZZ</name>
<dbReference type="InterPro" id="IPR001278">
    <property type="entry name" value="Arg-tRNA-ligase"/>
</dbReference>
<keyword evidence="3" id="KW-0067">ATP-binding</keyword>
<organism evidence="6">
    <name type="scientific">marine metagenome</name>
    <dbReference type="NCBI Taxonomy" id="408172"/>
    <lineage>
        <taxon>unclassified sequences</taxon>
        <taxon>metagenomes</taxon>
        <taxon>ecological metagenomes</taxon>
    </lineage>
</organism>
<reference evidence="6" key="1">
    <citation type="submission" date="2018-05" db="EMBL/GenBank/DDBJ databases">
        <authorList>
            <person name="Lanie J.A."/>
            <person name="Ng W.-L."/>
            <person name="Kazmierczak K.M."/>
            <person name="Andrzejewski T.M."/>
            <person name="Davidsen T.M."/>
            <person name="Wayne K.J."/>
            <person name="Tettelin H."/>
            <person name="Glass J.I."/>
            <person name="Rusch D."/>
            <person name="Podicherti R."/>
            <person name="Tsui H.-C.T."/>
            <person name="Winkler M.E."/>
        </authorList>
    </citation>
    <scope>NUCLEOTIDE SEQUENCE</scope>
</reference>
<dbReference type="SMART" id="SM01016">
    <property type="entry name" value="Arg_tRNA_synt_N"/>
    <property type="match status" value="1"/>
</dbReference>
<dbReference type="GO" id="GO:0005524">
    <property type="term" value="F:ATP binding"/>
    <property type="evidence" value="ECO:0007669"/>
    <property type="project" value="UniProtKB-KW"/>
</dbReference>
<dbReference type="PROSITE" id="PS00178">
    <property type="entry name" value="AA_TRNA_LIGASE_I"/>
    <property type="match status" value="1"/>
</dbReference>
<dbReference type="SUPFAM" id="SSF52374">
    <property type="entry name" value="Nucleotidylyl transferase"/>
    <property type="match status" value="1"/>
</dbReference>
<keyword evidence="1" id="KW-0436">Ligase</keyword>
<evidence type="ECO:0000256" key="1">
    <source>
        <dbReference type="ARBA" id="ARBA00022598"/>
    </source>
</evidence>
<dbReference type="InterPro" id="IPR014729">
    <property type="entry name" value="Rossmann-like_a/b/a_fold"/>
</dbReference>
<dbReference type="Gene3D" id="3.40.50.620">
    <property type="entry name" value="HUPs"/>
    <property type="match status" value="1"/>
</dbReference>
<dbReference type="Pfam" id="PF03485">
    <property type="entry name" value="Arg_tRNA_synt_N"/>
    <property type="match status" value="1"/>
</dbReference>
<feature type="non-terminal residue" evidence="6">
    <location>
        <position position="201"/>
    </location>
</feature>
<keyword evidence="4" id="KW-0030">Aminoacyl-tRNA synthetase</keyword>
<evidence type="ECO:0000256" key="2">
    <source>
        <dbReference type="ARBA" id="ARBA00022741"/>
    </source>
</evidence>
<dbReference type="Gene3D" id="3.30.1360.70">
    <property type="entry name" value="Arginyl tRNA synthetase N-terminal domain"/>
    <property type="match status" value="1"/>
</dbReference>
<dbReference type="InterPro" id="IPR035684">
    <property type="entry name" value="ArgRS_core"/>
</dbReference>
<keyword evidence="2" id="KW-0547">Nucleotide-binding</keyword>